<organism evidence="2 3">
    <name type="scientific">Prorocentrum cordatum</name>
    <dbReference type="NCBI Taxonomy" id="2364126"/>
    <lineage>
        <taxon>Eukaryota</taxon>
        <taxon>Sar</taxon>
        <taxon>Alveolata</taxon>
        <taxon>Dinophyceae</taxon>
        <taxon>Prorocentrales</taxon>
        <taxon>Prorocentraceae</taxon>
        <taxon>Prorocentrum</taxon>
    </lineage>
</organism>
<sequence length="748" mass="82973">MPTLLTKYTGSGRQSQCVKLYGAWFKRPRPAPNGTMNFEDCTLVASGNWAAGNRLEQIPRSPTNDCCTHIPASLTYTPAQADVERLRLRLCTSYEGQASGRRVAMAVEALAMHGEPLPPKIIVLQGGGGNSKSATTKLRASVFADSHKFMSASCLQKDDEFRKQGGHECSGGDQLQEEVAEKFASGEVLPCRPNYGETTEYFGWPCAGKFWELNFALPSVVGGPRDPPSLKSWWRRLLVIPLESSYSASPAEVRVGDRVFLDDSTLSPFLGSCVARHIYMWHHLLPFLQRYSADDCRRFISLPGQGAQDRTITFVQQMANAGKKPVEVDSTANGSGASGPGDGARKILFDIHAATQKRQILKPYVFQSLSPTLLPGVRDTSVKGKKTKLQNLDDSIHAFPYIFKKLPLAGGCQKLQIAVQKFSDAMSRVENCGEKLGSFEEWGEIWADLERGRMRSEPDSNSNPDTTGAPKYDLSEPAAALRERVNRAQLRAYCARGIDSRQKQLESYIQWHETTGVQEGDFSTIGVTYYRPWGLPGRMHAFGMAAQKLARQARAAAFQGHAVDVDLVAAFSRTGYREARRITRNSTTYGIWRKSILHVGARRGFIKDYMEISDDEGKKEITKLFFQGTPTNEQPPPWALWREVDEGRRVIMDSPRFHYLRNQFGDRRAPDATRFAYAMFALEDEELAKLVEAIKGQDSSTEALVYMFDGAIMCTPAGPAKIQSGTDACEDTSQGINAIAKPFASFDE</sequence>
<name>A0ABN9TWC8_9DINO</name>
<dbReference type="Proteomes" id="UP001189429">
    <property type="component" value="Unassembled WGS sequence"/>
</dbReference>
<gene>
    <name evidence="2" type="ORF">PCOR1329_LOCUS42758</name>
</gene>
<evidence type="ECO:0000313" key="3">
    <source>
        <dbReference type="Proteomes" id="UP001189429"/>
    </source>
</evidence>
<protein>
    <submittedName>
        <fullName evidence="2">Uncharacterized protein</fullName>
    </submittedName>
</protein>
<evidence type="ECO:0000313" key="2">
    <source>
        <dbReference type="EMBL" id="CAK0850327.1"/>
    </source>
</evidence>
<dbReference type="EMBL" id="CAUYUJ010015138">
    <property type="protein sequence ID" value="CAK0850327.1"/>
    <property type="molecule type" value="Genomic_DNA"/>
</dbReference>
<accession>A0ABN9TWC8</accession>
<evidence type="ECO:0000256" key="1">
    <source>
        <dbReference type="SAM" id="MobiDB-lite"/>
    </source>
</evidence>
<proteinExistence type="predicted"/>
<comment type="caution">
    <text evidence="2">The sequence shown here is derived from an EMBL/GenBank/DDBJ whole genome shotgun (WGS) entry which is preliminary data.</text>
</comment>
<reference evidence="2" key="1">
    <citation type="submission" date="2023-10" db="EMBL/GenBank/DDBJ databases">
        <authorList>
            <person name="Chen Y."/>
            <person name="Shah S."/>
            <person name="Dougan E. K."/>
            <person name="Thang M."/>
            <person name="Chan C."/>
        </authorList>
    </citation>
    <scope>NUCLEOTIDE SEQUENCE [LARGE SCALE GENOMIC DNA]</scope>
</reference>
<keyword evidence="3" id="KW-1185">Reference proteome</keyword>
<feature type="region of interest" description="Disordered" evidence="1">
    <location>
        <begin position="454"/>
        <end position="473"/>
    </location>
</feature>